<dbReference type="Gene3D" id="3.40.50.1360">
    <property type="match status" value="1"/>
</dbReference>
<dbReference type="Gene3D" id="1.10.10.10">
    <property type="entry name" value="Winged helix-like DNA-binding domain superfamily/Winged helix DNA-binding domain"/>
    <property type="match status" value="1"/>
</dbReference>
<evidence type="ECO:0000256" key="1">
    <source>
        <dbReference type="ARBA" id="ARBA00010466"/>
    </source>
</evidence>
<dbReference type="AlphaFoldDB" id="A0A3B0ULP5"/>
<name>A0A3B0ULP5_9ZZZZ</name>
<keyword evidence="3" id="KW-0238">DNA-binding</keyword>
<dbReference type="Pfam" id="PF04198">
    <property type="entry name" value="Sugar-bind"/>
    <property type="match status" value="1"/>
</dbReference>
<keyword evidence="4" id="KW-0804">Transcription</keyword>
<dbReference type="InterPro" id="IPR051054">
    <property type="entry name" value="SorC_transcr_regulators"/>
</dbReference>
<evidence type="ECO:0000256" key="3">
    <source>
        <dbReference type="ARBA" id="ARBA00023125"/>
    </source>
</evidence>
<dbReference type="PANTHER" id="PTHR34294">
    <property type="entry name" value="TRANSCRIPTIONAL REGULATOR-RELATED"/>
    <property type="match status" value="1"/>
</dbReference>
<reference evidence="6" key="1">
    <citation type="submission" date="2018-06" db="EMBL/GenBank/DDBJ databases">
        <authorList>
            <person name="Zhirakovskaya E."/>
        </authorList>
    </citation>
    <scope>NUCLEOTIDE SEQUENCE</scope>
</reference>
<evidence type="ECO:0000313" key="6">
    <source>
        <dbReference type="EMBL" id="VAW20516.1"/>
    </source>
</evidence>
<sequence>MSKISQKAIAKKSSNYGILSEIARRYYIEGETQDTIASVLNLSRMKVNRMLREAQEAGLVEIRVQFHSSQTRKIEHEICKTFGLKHLLVAPQSHSAERQRLNVAMLVNHYLESNLREGQVVTVGMGRNVAATAMIQAGRTFENITFVSGSGGASEAGTESNADHICRNLAARFGGKAASLYAPAFVADPYLRESLMQNETVRRTLNLAKSADYALIGIGDLGTDSHMARMGWFSPQEMAQARKSGVVGDIMGYDFFDIDGDPCNAELGGRVIGLSREDLSRIGTTIAIASEASKTTAIIGALRTGAIDVLATSLPNCLAICETLRA</sequence>
<accession>A0A3B0ULP5</accession>
<dbReference type="GO" id="GO:0030246">
    <property type="term" value="F:carbohydrate binding"/>
    <property type="evidence" value="ECO:0007669"/>
    <property type="project" value="InterPro"/>
</dbReference>
<dbReference type="InterPro" id="IPR036388">
    <property type="entry name" value="WH-like_DNA-bd_sf"/>
</dbReference>
<dbReference type="InterPro" id="IPR007324">
    <property type="entry name" value="Sugar-bd_dom_put"/>
</dbReference>
<feature type="domain" description="Sugar-binding" evidence="5">
    <location>
        <begin position="70"/>
        <end position="313"/>
    </location>
</feature>
<organism evidence="6">
    <name type="scientific">hydrothermal vent metagenome</name>
    <dbReference type="NCBI Taxonomy" id="652676"/>
    <lineage>
        <taxon>unclassified sequences</taxon>
        <taxon>metagenomes</taxon>
        <taxon>ecological metagenomes</taxon>
    </lineage>
</organism>
<dbReference type="InterPro" id="IPR037171">
    <property type="entry name" value="NagB/RpiA_transferase-like"/>
</dbReference>
<dbReference type="GO" id="GO:0003677">
    <property type="term" value="F:DNA binding"/>
    <property type="evidence" value="ECO:0007669"/>
    <property type="project" value="UniProtKB-KW"/>
</dbReference>
<comment type="similarity">
    <text evidence="1">Belongs to the SorC transcriptional regulatory family.</text>
</comment>
<dbReference type="PANTHER" id="PTHR34294:SF12">
    <property type="entry name" value="SUGAR-BINDING TRANSCRIPTIONAL REGULATOR"/>
    <property type="match status" value="1"/>
</dbReference>
<gene>
    <name evidence="6" type="ORF">MNBD_ALPHA12-699</name>
</gene>
<protein>
    <submittedName>
        <fullName evidence="6">Transcriptional regulator of sorbose uptake and utilization genes</fullName>
    </submittedName>
</protein>
<dbReference type="SUPFAM" id="SSF100950">
    <property type="entry name" value="NagB/RpiA/CoA transferase-like"/>
    <property type="match status" value="1"/>
</dbReference>
<evidence type="ECO:0000259" key="5">
    <source>
        <dbReference type="Pfam" id="PF04198"/>
    </source>
</evidence>
<evidence type="ECO:0000256" key="2">
    <source>
        <dbReference type="ARBA" id="ARBA00023015"/>
    </source>
</evidence>
<dbReference type="EMBL" id="UOEO01000142">
    <property type="protein sequence ID" value="VAW20516.1"/>
    <property type="molecule type" value="Genomic_DNA"/>
</dbReference>
<proteinExistence type="inferred from homology"/>
<evidence type="ECO:0000256" key="4">
    <source>
        <dbReference type="ARBA" id="ARBA00023163"/>
    </source>
</evidence>
<keyword evidence="2" id="KW-0805">Transcription regulation</keyword>